<comment type="caution">
    <text evidence="2">The sequence shown here is derived from an EMBL/GenBank/DDBJ whole genome shotgun (WGS) entry which is preliminary data.</text>
</comment>
<protein>
    <recommendedName>
        <fullName evidence="1">Sox developmental protein N-terminal domain-containing protein</fullName>
    </recommendedName>
</protein>
<reference evidence="2" key="2">
    <citation type="submission" date="2023-05" db="EMBL/GenBank/DDBJ databases">
        <authorList>
            <person name="Fouks B."/>
        </authorList>
    </citation>
    <scope>NUCLEOTIDE SEQUENCE</scope>
    <source>
        <strain evidence="2">Stay&amp;Tobe</strain>
        <tissue evidence="2">Testes</tissue>
    </source>
</reference>
<evidence type="ECO:0000313" key="3">
    <source>
        <dbReference type="Proteomes" id="UP001233999"/>
    </source>
</evidence>
<dbReference type="Proteomes" id="UP001233999">
    <property type="component" value="Unassembled WGS sequence"/>
</dbReference>
<keyword evidence="3" id="KW-1185">Reference proteome</keyword>
<proteinExistence type="predicted"/>
<dbReference type="Pfam" id="PF12444">
    <property type="entry name" value="Sox_N"/>
    <property type="match status" value="1"/>
</dbReference>
<evidence type="ECO:0000259" key="1">
    <source>
        <dbReference type="Pfam" id="PF12444"/>
    </source>
</evidence>
<gene>
    <name evidence="2" type="ORF">L9F63_019310</name>
</gene>
<sequence length="87" mass="8834">MHSGHQHLLRASPCPETLPGTRPVVAITASAAASVAAAAAAAINSDRTTLGGGTPAQTIDADKSEINEAVTKVLEGYDWTLVPIATK</sequence>
<dbReference type="EMBL" id="JASPKZ010006474">
    <property type="protein sequence ID" value="KAJ9587173.1"/>
    <property type="molecule type" value="Genomic_DNA"/>
</dbReference>
<dbReference type="InterPro" id="IPR022151">
    <property type="entry name" value="Sox_N"/>
</dbReference>
<accession>A0AAD8EEB3</accession>
<name>A0AAD8EEB3_DIPPU</name>
<dbReference type="AlphaFoldDB" id="A0AAD8EEB3"/>
<reference evidence="2" key="1">
    <citation type="journal article" date="2023" name="IScience">
        <title>Live-bearing cockroach genome reveals convergent evolutionary mechanisms linked to viviparity in insects and beyond.</title>
        <authorList>
            <person name="Fouks B."/>
            <person name="Harrison M.C."/>
            <person name="Mikhailova A.A."/>
            <person name="Marchal E."/>
            <person name="English S."/>
            <person name="Carruthers M."/>
            <person name="Jennings E.C."/>
            <person name="Chiamaka E.L."/>
            <person name="Frigard R.A."/>
            <person name="Pippel M."/>
            <person name="Attardo G.M."/>
            <person name="Benoit J.B."/>
            <person name="Bornberg-Bauer E."/>
            <person name="Tobe S.S."/>
        </authorList>
    </citation>
    <scope>NUCLEOTIDE SEQUENCE</scope>
    <source>
        <strain evidence="2">Stay&amp;Tobe</strain>
    </source>
</reference>
<evidence type="ECO:0000313" key="2">
    <source>
        <dbReference type="EMBL" id="KAJ9587173.1"/>
    </source>
</evidence>
<organism evidence="2 3">
    <name type="scientific">Diploptera punctata</name>
    <name type="common">Pacific beetle cockroach</name>
    <dbReference type="NCBI Taxonomy" id="6984"/>
    <lineage>
        <taxon>Eukaryota</taxon>
        <taxon>Metazoa</taxon>
        <taxon>Ecdysozoa</taxon>
        <taxon>Arthropoda</taxon>
        <taxon>Hexapoda</taxon>
        <taxon>Insecta</taxon>
        <taxon>Pterygota</taxon>
        <taxon>Neoptera</taxon>
        <taxon>Polyneoptera</taxon>
        <taxon>Dictyoptera</taxon>
        <taxon>Blattodea</taxon>
        <taxon>Blaberoidea</taxon>
        <taxon>Blaberidae</taxon>
        <taxon>Diplopterinae</taxon>
        <taxon>Diploptera</taxon>
    </lineage>
</organism>
<feature type="domain" description="Sox developmental protein N-terminal" evidence="1">
    <location>
        <begin position="46"/>
        <end position="85"/>
    </location>
</feature>